<evidence type="ECO:0000313" key="15">
    <source>
        <dbReference type="Proteomes" id="UP000681075"/>
    </source>
</evidence>
<evidence type="ECO:0000256" key="8">
    <source>
        <dbReference type="ARBA" id="ARBA00022692"/>
    </source>
</evidence>
<evidence type="ECO:0000256" key="7">
    <source>
        <dbReference type="ARBA" id="ARBA00022519"/>
    </source>
</evidence>
<keyword evidence="10 13" id="KW-1133">Transmembrane helix</keyword>
<keyword evidence="5 12" id="KW-0813">Transport</keyword>
<dbReference type="AlphaFoldDB" id="A0A8S8X7U6"/>
<evidence type="ECO:0000256" key="11">
    <source>
        <dbReference type="ARBA" id="ARBA00023136"/>
    </source>
</evidence>
<feature type="transmembrane region" description="Helical" evidence="13">
    <location>
        <begin position="45"/>
        <end position="66"/>
    </location>
</feature>
<dbReference type="NCBIfam" id="TIGR01190">
    <property type="entry name" value="ccmB"/>
    <property type="match status" value="1"/>
</dbReference>
<name>A0A8S8X7U6_9PROT</name>
<evidence type="ECO:0000256" key="2">
    <source>
        <dbReference type="ARBA" id="ARBA00004429"/>
    </source>
</evidence>
<dbReference type="Proteomes" id="UP000681075">
    <property type="component" value="Unassembled WGS sequence"/>
</dbReference>
<keyword evidence="11 12" id="KW-0472">Membrane</keyword>
<protein>
    <recommendedName>
        <fullName evidence="4 12">Heme exporter protein B</fullName>
    </recommendedName>
</protein>
<dbReference type="PRINTS" id="PR01414">
    <property type="entry name" value="CCMBBIOGNSIS"/>
</dbReference>
<dbReference type="GO" id="GO:0017004">
    <property type="term" value="P:cytochrome complex assembly"/>
    <property type="evidence" value="ECO:0007669"/>
    <property type="project" value="UniProtKB-KW"/>
</dbReference>
<dbReference type="GO" id="GO:0005886">
    <property type="term" value="C:plasma membrane"/>
    <property type="evidence" value="ECO:0007669"/>
    <property type="project" value="UniProtKB-SubCell"/>
</dbReference>
<dbReference type="GO" id="GO:0015232">
    <property type="term" value="F:heme transmembrane transporter activity"/>
    <property type="evidence" value="ECO:0007669"/>
    <property type="project" value="InterPro"/>
</dbReference>
<accession>A0A8S8X7U6</accession>
<feature type="transmembrane region" description="Helical" evidence="13">
    <location>
        <begin position="192"/>
        <end position="215"/>
    </location>
</feature>
<feature type="transmembrane region" description="Helical" evidence="13">
    <location>
        <begin position="128"/>
        <end position="152"/>
    </location>
</feature>
<comment type="similarity">
    <text evidence="3 12">Belongs to the CcmB/CycW/HelB family.</text>
</comment>
<dbReference type="PANTHER" id="PTHR30070:SF1">
    <property type="entry name" value="CYTOCHROME C BIOGENESIS B-RELATED"/>
    <property type="match status" value="1"/>
</dbReference>
<proteinExistence type="inferred from homology"/>
<feature type="transmembrane region" description="Helical" evidence="13">
    <location>
        <begin position="21"/>
        <end position="39"/>
    </location>
</feature>
<dbReference type="PIRSF" id="PIRSF002764">
    <property type="entry name" value="CcmB"/>
    <property type="match status" value="1"/>
</dbReference>
<gene>
    <name evidence="14" type="primary">ccmB</name>
    <name evidence="14" type="ORF">TMPK1_16600</name>
</gene>
<comment type="function">
    <text evidence="1 12">Required for the export of heme to the periplasm for the biogenesis of c-type cytochromes.</text>
</comment>
<evidence type="ECO:0000256" key="10">
    <source>
        <dbReference type="ARBA" id="ARBA00022989"/>
    </source>
</evidence>
<dbReference type="Pfam" id="PF03379">
    <property type="entry name" value="CcmB"/>
    <property type="match status" value="1"/>
</dbReference>
<keyword evidence="15" id="KW-1185">Reference proteome</keyword>
<evidence type="ECO:0000313" key="14">
    <source>
        <dbReference type="EMBL" id="GIL39423.1"/>
    </source>
</evidence>
<evidence type="ECO:0000256" key="6">
    <source>
        <dbReference type="ARBA" id="ARBA00022475"/>
    </source>
</evidence>
<keyword evidence="8 13" id="KW-0812">Transmembrane</keyword>
<evidence type="ECO:0000256" key="1">
    <source>
        <dbReference type="ARBA" id="ARBA00002442"/>
    </source>
</evidence>
<dbReference type="RefSeq" id="WP_420242528.1">
    <property type="nucleotide sequence ID" value="NZ_BOPV01000001.1"/>
</dbReference>
<feature type="transmembrane region" description="Helical" evidence="13">
    <location>
        <begin position="158"/>
        <end position="180"/>
    </location>
</feature>
<dbReference type="PANTHER" id="PTHR30070">
    <property type="entry name" value="HEME EXPORTER PROTEIN B"/>
    <property type="match status" value="1"/>
</dbReference>
<comment type="caution">
    <text evidence="14">The sequence shown here is derived from an EMBL/GenBank/DDBJ whole genome shotgun (WGS) entry which is preliminary data.</text>
</comment>
<keyword evidence="9 12" id="KW-0201">Cytochrome c-type biogenesis</keyword>
<comment type="subcellular location">
    <subcellularLocation>
        <location evidence="2">Cell inner membrane</location>
        <topology evidence="2">Multi-pass membrane protein</topology>
    </subcellularLocation>
</comment>
<evidence type="ECO:0000256" key="9">
    <source>
        <dbReference type="ARBA" id="ARBA00022748"/>
    </source>
</evidence>
<evidence type="ECO:0000256" key="13">
    <source>
        <dbReference type="SAM" id="Phobius"/>
    </source>
</evidence>
<sequence>MNFIALVRRDLRLALRQGTDAFVSLLFFVLVLVLVPLAIGPEPQLLARVAPGLIWIAALLSVLLSLERMFQSEYEDGSLDQLALSGIPFALIVAAKVTAQWLTTGLPLLLAGPILAAMLALPNDAQAVLLLSLLLGTPTLSLVGAIGAALVVGARRGGVLLALLVLPLYVPVLIFAAGAIDAAAAGLPARPHLLLLAGCLAVSLPLAPLAAAAALKDALR</sequence>
<evidence type="ECO:0000256" key="4">
    <source>
        <dbReference type="ARBA" id="ARBA00016452"/>
    </source>
</evidence>
<keyword evidence="6 12" id="KW-1003">Cell membrane</keyword>
<dbReference type="InterPro" id="IPR026031">
    <property type="entry name" value="Cyt_c_CcmB_bac"/>
</dbReference>
<dbReference type="InterPro" id="IPR003544">
    <property type="entry name" value="Cyt_c_biogenesis_CcmB"/>
</dbReference>
<keyword evidence="7 12" id="KW-0997">Cell inner membrane</keyword>
<dbReference type="EMBL" id="BOPV01000001">
    <property type="protein sequence ID" value="GIL39423.1"/>
    <property type="molecule type" value="Genomic_DNA"/>
</dbReference>
<evidence type="ECO:0000256" key="12">
    <source>
        <dbReference type="PIRNR" id="PIRNR002764"/>
    </source>
</evidence>
<evidence type="ECO:0000256" key="3">
    <source>
        <dbReference type="ARBA" id="ARBA00010544"/>
    </source>
</evidence>
<feature type="transmembrane region" description="Helical" evidence="13">
    <location>
        <begin position="101"/>
        <end position="121"/>
    </location>
</feature>
<evidence type="ECO:0000256" key="5">
    <source>
        <dbReference type="ARBA" id="ARBA00022448"/>
    </source>
</evidence>
<dbReference type="GO" id="GO:1903607">
    <property type="term" value="P:cytochrome c biosynthetic process"/>
    <property type="evidence" value="ECO:0007669"/>
    <property type="project" value="TreeGrafter"/>
</dbReference>
<organism evidence="14 15">
    <name type="scientific">Roseiterribacter gracilis</name>
    <dbReference type="NCBI Taxonomy" id="2812848"/>
    <lineage>
        <taxon>Bacteria</taxon>
        <taxon>Pseudomonadati</taxon>
        <taxon>Pseudomonadota</taxon>
        <taxon>Alphaproteobacteria</taxon>
        <taxon>Rhodospirillales</taxon>
        <taxon>Roseiterribacteraceae</taxon>
        <taxon>Roseiterribacter</taxon>
    </lineage>
</organism>
<reference evidence="14" key="1">
    <citation type="submission" date="2021-02" db="EMBL/GenBank/DDBJ databases">
        <title>Genome sequence of Rhodospirillales sp. strain TMPK1 isolated from soil.</title>
        <authorList>
            <person name="Nakai R."/>
            <person name="Kusada H."/>
            <person name="Tamaki H."/>
        </authorList>
    </citation>
    <scope>NUCLEOTIDE SEQUENCE</scope>
    <source>
        <strain evidence="14">TMPK1</strain>
    </source>
</reference>